<dbReference type="SUPFAM" id="SSF47413">
    <property type="entry name" value="lambda repressor-like DNA-binding domains"/>
    <property type="match status" value="1"/>
</dbReference>
<dbReference type="PANTHER" id="PTHR46558:SF11">
    <property type="entry name" value="HTH-TYPE TRANSCRIPTIONAL REGULATOR XRE"/>
    <property type="match status" value="1"/>
</dbReference>
<dbReference type="PANTHER" id="PTHR46558">
    <property type="entry name" value="TRACRIPTIONAL REGULATORY PROTEIN-RELATED-RELATED"/>
    <property type="match status" value="1"/>
</dbReference>
<dbReference type="Gene3D" id="1.10.260.40">
    <property type="entry name" value="lambda repressor-like DNA-binding domains"/>
    <property type="match status" value="1"/>
</dbReference>
<keyword evidence="4" id="KW-1185">Reference proteome</keyword>
<gene>
    <name evidence="3" type="primary">xre_1</name>
    <name evidence="3" type="ORF">CAFE_17540</name>
</gene>
<dbReference type="InterPro" id="IPR010982">
    <property type="entry name" value="Lambda_DNA-bd_dom_sf"/>
</dbReference>
<organism evidence="3 4">
    <name type="scientific">Caproicibacter fermentans</name>
    <dbReference type="NCBI Taxonomy" id="2576756"/>
    <lineage>
        <taxon>Bacteria</taxon>
        <taxon>Bacillati</taxon>
        <taxon>Bacillota</taxon>
        <taxon>Clostridia</taxon>
        <taxon>Eubacteriales</taxon>
        <taxon>Acutalibacteraceae</taxon>
        <taxon>Caproicibacter</taxon>
    </lineage>
</organism>
<evidence type="ECO:0000256" key="1">
    <source>
        <dbReference type="ARBA" id="ARBA00023125"/>
    </source>
</evidence>
<dbReference type="GO" id="GO:0003677">
    <property type="term" value="F:DNA binding"/>
    <property type="evidence" value="ECO:0007669"/>
    <property type="project" value="UniProtKB-KW"/>
</dbReference>
<evidence type="ECO:0000259" key="2">
    <source>
        <dbReference type="PROSITE" id="PS50943"/>
    </source>
</evidence>
<accession>A0A6N8HZ58</accession>
<dbReference type="SMART" id="SM00530">
    <property type="entry name" value="HTH_XRE"/>
    <property type="match status" value="1"/>
</dbReference>
<dbReference type="CDD" id="cd00093">
    <property type="entry name" value="HTH_XRE"/>
    <property type="match status" value="1"/>
</dbReference>
<protein>
    <submittedName>
        <fullName evidence="3">HTH-type transcriptional regulator Xre</fullName>
    </submittedName>
</protein>
<evidence type="ECO:0000313" key="4">
    <source>
        <dbReference type="Proteomes" id="UP000469440"/>
    </source>
</evidence>
<comment type="caution">
    <text evidence="3">The sequence shown here is derived from an EMBL/GenBank/DDBJ whole genome shotgun (WGS) entry which is preliminary data.</text>
</comment>
<dbReference type="InterPro" id="IPR001387">
    <property type="entry name" value="Cro/C1-type_HTH"/>
</dbReference>
<evidence type="ECO:0000313" key="3">
    <source>
        <dbReference type="EMBL" id="MVB11052.1"/>
    </source>
</evidence>
<dbReference type="Proteomes" id="UP000469440">
    <property type="component" value="Unassembled WGS sequence"/>
</dbReference>
<dbReference type="EMBL" id="VWXL01000052">
    <property type="protein sequence ID" value="MVB11052.1"/>
    <property type="molecule type" value="Genomic_DNA"/>
</dbReference>
<keyword evidence="1" id="KW-0238">DNA-binding</keyword>
<name>A0A6N8HZ58_9FIRM</name>
<proteinExistence type="predicted"/>
<dbReference type="PROSITE" id="PS50943">
    <property type="entry name" value="HTH_CROC1"/>
    <property type="match status" value="1"/>
</dbReference>
<reference evidence="3 4" key="1">
    <citation type="submission" date="2019-09" db="EMBL/GenBank/DDBJ databases">
        <title>Genome sequence of Clostridium sp. EA1.</title>
        <authorList>
            <person name="Poehlein A."/>
            <person name="Bengelsdorf F.R."/>
            <person name="Daniel R."/>
        </authorList>
    </citation>
    <scope>NUCLEOTIDE SEQUENCE [LARGE SCALE GENOMIC DNA]</scope>
    <source>
        <strain evidence="3 4">EA1</strain>
    </source>
</reference>
<dbReference type="AlphaFoldDB" id="A0A6N8HZ58"/>
<sequence length="111" mass="13086">MNRLRELRREKGLTMKQLGNFFGLAESTISQYETGKRQPDNETLIKFANYFDVTIDFLLGNDSSSKQKKEPVTDRDRLLEDNIELFKKLPTDKKKQALDYLRYLVEHQGKQ</sequence>
<dbReference type="RefSeq" id="WP_166525099.1">
    <property type="nucleotide sequence ID" value="NZ_VWXL01000052.1"/>
</dbReference>
<dbReference type="Pfam" id="PF01381">
    <property type="entry name" value="HTH_3"/>
    <property type="match status" value="1"/>
</dbReference>
<feature type="domain" description="HTH cro/C1-type" evidence="2">
    <location>
        <begin position="4"/>
        <end position="58"/>
    </location>
</feature>